<proteinExistence type="predicted"/>
<dbReference type="STRING" id="28200.GCA_001572935_01895"/>
<dbReference type="AlphaFoldDB" id="A0A2U2C0A7"/>
<dbReference type="Pfam" id="PF03968">
    <property type="entry name" value="LptD_N"/>
    <property type="match status" value="1"/>
</dbReference>
<dbReference type="RefSeq" id="WP_109065278.1">
    <property type="nucleotide sequence ID" value="NZ_JAODBW010000001.1"/>
</dbReference>
<protein>
    <submittedName>
        <fullName evidence="3">Lipopolysaccharide transport periplasmic protein LptA</fullName>
    </submittedName>
</protein>
<evidence type="ECO:0000313" key="4">
    <source>
        <dbReference type="Proteomes" id="UP000245014"/>
    </source>
</evidence>
<sequence length="164" mass="19069">MRIFLILILAISTLIAKNEKLTIDAVYFQAEDSRNVATFEINVKIQMGEDRLNAQKLELFFEVDKDTNKKVVSKYEATKKADFEIYSNGKLYKGSGDKIIYEPKKDEYNIIGNAFLHEVNEDRKVYGDHIYINQLNGEARVKGNEKKPVRFILNIDNKEKQKEE</sequence>
<organism evidence="3 4">
    <name type="scientific">Aliarcobacter skirrowii</name>
    <dbReference type="NCBI Taxonomy" id="28200"/>
    <lineage>
        <taxon>Bacteria</taxon>
        <taxon>Pseudomonadati</taxon>
        <taxon>Campylobacterota</taxon>
        <taxon>Epsilonproteobacteria</taxon>
        <taxon>Campylobacterales</taxon>
        <taxon>Arcobacteraceae</taxon>
        <taxon>Aliarcobacter</taxon>
    </lineage>
</organism>
<dbReference type="InterPro" id="IPR052037">
    <property type="entry name" value="LPS_export_LptA"/>
</dbReference>
<dbReference type="Gene3D" id="2.60.450.10">
    <property type="entry name" value="Lipopolysaccharide (LPS) transport protein A like domain"/>
    <property type="match status" value="1"/>
</dbReference>
<dbReference type="PANTHER" id="PTHR36504:SF1">
    <property type="entry name" value="LIPOPOLYSACCHARIDE EXPORT SYSTEM PROTEIN LPTA"/>
    <property type="match status" value="1"/>
</dbReference>
<dbReference type="GO" id="GO:0009279">
    <property type="term" value="C:cell outer membrane"/>
    <property type="evidence" value="ECO:0007669"/>
    <property type="project" value="TreeGrafter"/>
</dbReference>
<evidence type="ECO:0000256" key="1">
    <source>
        <dbReference type="ARBA" id="ARBA00022729"/>
    </source>
</evidence>
<comment type="caution">
    <text evidence="3">The sequence shown here is derived from an EMBL/GenBank/DDBJ whole genome shotgun (WGS) entry which is preliminary data.</text>
</comment>
<keyword evidence="1" id="KW-0732">Signal</keyword>
<feature type="domain" description="Organic solvent tolerance-like N-terminal" evidence="2">
    <location>
        <begin position="23"/>
        <end position="134"/>
    </location>
</feature>
<dbReference type="Proteomes" id="UP000245014">
    <property type="component" value="Unassembled WGS sequence"/>
</dbReference>
<dbReference type="GO" id="GO:0017089">
    <property type="term" value="F:glycolipid transfer activity"/>
    <property type="evidence" value="ECO:0007669"/>
    <property type="project" value="TreeGrafter"/>
</dbReference>
<dbReference type="PANTHER" id="PTHR36504">
    <property type="entry name" value="LIPOPOLYSACCHARIDE EXPORT SYSTEM PROTEIN LPTA"/>
    <property type="match status" value="1"/>
</dbReference>
<accession>A0A2U2C0A7</accession>
<gene>
    <name evidence="3" type="ORF">DF188_06520</name>
</gene>
<dbReference type="GO" id="GO:0015920">
    <property type="term" value="P:lipopolysaccharide transport"/>
    <property type="evidence" value="ECO:0007669"/>
    <property type="project" value="TreeGrafter"/>
</dbReference>
<dbReference type="GO" id="GO:0030288">
    <property type="term" value="C:outer membrane-bounded periplasmic space"/>
    <property type="evidence" value="ECO:0007669"/>
    <property type="project" value="TreeGrafter"/>
</dbReference>
<reference evidence="3 4" key="1">
    <citation type="submission" date="2018-05" db="EMBL/GenBank/DDBJ databases">
        <title>Antimicrobial susceptibility testing and genomic analysis of Arcobacter skirrowii strains and one Arcobacter butzleri isolated from German poultry farms.</title>
        <authorList>
            <person name="Haenel I."/>
            <person name="Hotzel H."/>
            <person name="Tomaso H."/>
            <person name="Busch A."/>
        </authorList>
    </citation>
    <scope>NUCLEOTIDE SEQUENCE [LARGE SCALE GENOMIC DNA]</scope>
    <source>
        <strain evidence="4">v</strain>
    </source>
</reference>
<evidence type="ECO:0000313" key="3">
    <source>
        <dbReference type="EMBL" id="PWE21161.1"/>
    </source>
</evidence>
<dbReference type="EMBL" id="QEYI01000004">
    <property type="protein sequence ID" value="PWE21161.1"/>
    <property type="molecule type" value="Genomic_DNA"/>
</dbReference>
<dbReference type="InterPro" id="IPR005653">
    <property type="entry name" value="OstA-like_N"/>
</dbReference>
<evidence type="ECO:0000259" key="2">
    <source>
        <dbReference type="Pfam" id="PF03968"/>
    </source>
</evidence>
<name>A0A2U2C0A7_9BACT</name>